<gene>
    <name evidence="1" type="ORF">EIP75_09985</name>
</gene>
<organism evidence="1 2">
    <name type="scientific">Aquabacterium soli</name>
    <dbReference type="NCBI Taxonomy" id="2493092"/>
    <lineage>
        <taxon>Bacteria</taxon>
        <taxon>Pseudomonadati</taxon>
        <taxon>Pseudomonadota</taxon>
        <taxon>Betaproteobacteria</taxon>
        <taxon>Burkholderiales</taxon>
        <taxon>Aquabacterium</taxon>
    </lineage>
</organism>
<accession>A0A426VCV9</accession>
<name>A0A426VCV9_9BURK</name>
<reference evidence="1 2" key="1">
    <citation type="submission" date="2018-12" db="EMBL/GenBank/DDBJ databases">
        <title>The whole draft genome of Aquabacterium sp. SJQ9.</title>
        <authorList>
            <person name="Sun L."/>
            <person name="Gao X."/>
            <person name="Chen W."/>
            <person name="Huang K."/>
        </authorList>
    </citation>
    <scope>NUCLEOTIDE SEQUENCE [LARGE SCALE GENOMIC DNA]</scope>
    <source>
        <strain evidence="1 2">SJQ9</strain>
    </source>
</reference>
<proteinExistence type="predicted"/>
<evidence type="ECO:0000313" key="1">
    <source>
        <dbReference type="EMBL" id="RRS04733.1"/>
    </source>
</evidence>
<evidence type="ECO:0000313" key="2">
    <source>
        <dbReference type="Proteomes" id="UP000269265"/>
    </source>
</evidence>
<comment type="caution">
    <text evidence="1">The sequence shown here is derived from an EMBL/GenBank/DDBJ whole genome shotgun (WGS) entry which is preliminary data.</text>
</comment>
<dbReference type="Pfam" id="PF12244">
    <property type="entry name" value="DUF3606"/>
    <property type="match status" value="1"/>
</dbReference>
<dbReference type="EMBL" id="RSED01000006">
    <property type="protein sequence ID" value="RRS04733.1"/>
    <property type="molecule type" value="Genomic_DNA"/>
</dbReference>
<protein>
    <submittedName>
        <fullName evidence="1">DUF3606 domain-containing protein</fullName>
    </submittedName>
</protein>
<dbReference type="RefSeq" id="WP_125243107.1">
    <property type="nucleotide sequence ID" value="NZ_RSED01000006.1"/>
</dbReference>
<dbReference type="AlphaFoldDB" id="A0A426VCV9"/>
<dbReference type="InterPro" id="IPR022037">
    <property type="entry name" value="DUF3606"/>
</dbReference>
<sequence length="59" mass="6876">MSDDKTKTGGQDRVRINVHEAYEVDHWSTKFGITREQLIEAVNRAGDRAEDVERFIKKK</sequence>
<dbReference type="Proteomes" id="UP000269265">
    <property type="component" value="Unassembled WGS sequence"/>
</dbReference>
<keyword evidence="2" id="KW-1185">Reference proteome</keyword>
<dbReference type="OrthoDB" id="7030114at2"/>